<dbReference type="InterPro" id="IPR010998">
    <property type="entry name" value="Integrase_recombinase_N"/>
</dbReference>
<dbReference type="PANTHER" id="PTHR30349">
    <property type="entry name" value="PHAGE INTEGRASE-RELATED"/>
    <property type="match status" value="1"/>
</dbReference>
<dbReference type="GO" id="GO:0003677">
    <property type="term" value="F:DNA binding"/>
    <property type="evidence" value="ECO:0007669"/>
    <property type="project" value="UniProtKB-UniRule"/>
</dbReference>
<dbReference type="InterPro" id="IPR044068">
    <property type="entry name" value="CB"/>
</dbReference>
<keyword evidence="1" id="KW-0159">Chromosome partition</keyword>
<sequence length="316" mass="35953">MSENLSMHSMTNEELIQEWLDSLKLENKSDMTINEYKKSLLLMLEMPFFKGKHLLELDRDYITSFRLHRIDVDIVSARTLNKNLSALKNFLNYCLRKEYIPENFFSDIRVKFKNQSLPRPIAVNTLNEILDNKTPLNPKYNNQKLRDLAAAEIAYSGGLRISELHAIKLSDINLSAMQLKVLGKGNNERIVFLGKKSLEAISTWLLVRNRWISKAGVEDCGYLFIAPSGKHIAKNHLGACITALLKAHGSGHIGSTHALRHSFASHLYNKTKNIRAVQEMLGHKSLSSTQVYILVDHETLISSYKDAHPRARANQD</sequence>
<dbReference type="SUPFAM" id="SSF56349">
    <property type="entry name" value="DNA breaking-rejoining enzymes"/>
    <property type="match status" value="1"/>
</dbReference>
<dbReference type="Pfam" id="PF00589">
    <property type="entry name" value="Phage_integrase"/>
    <property type="match status" value="1"/>
</dbReference>
<keyword evidence="4" id="KW-0233">DNA recombination</keyword>
<dbReference type="Gene3D" id="1.10.443.10">
    <property type="entry name" value="Intergrase catalytic core"/>
    <property type="match status" value="1"/>
</dbReference>
<dbReference type="InterPro" id="IPR011010">
    <property type="entry name" value="DNA_brk_join_enz"/>
</dbReference>
<evidence type="ECO:0000259" key="6">
    <source>
        <dbReference type="PROSITE" id="PS51898"/>
    </source>
</evidence>
<protein>
    <recommendedName>
        <fullName evidence="9">Tyrosine-type recombinase/integrase</fullName>
    </recommendedName>
</protein>
<dbReference type="InterPro" id="IPR002104">
    <property type="entry name" value="Integrase_catalytic"/>
</dbReference>
<name>A0A1P8KGI3_ACILW</name>
<keyword evidence="2" id="KW-0229">DNA integration</keyword>
<dbReference type="GO" id="GO:0006310">
    <property type="term" value="P:DNA recombination"/>
    <property type="evidence" value="ECO:0007669"/>
    <property type="project" value="UniProtKB-KW"/>
</dbReference>
<evidence type="ECO:0000256" key="1">
    <source>
        <dbReference type="ARBA" id="ARBA00022829"/>
    </source>
</evidence>
<proteinExistence type="predicted"/>
<dbReference type="InterPro" id="IPR004107">
    <property type="entry name" value="Integrase_SAM-like_N"/>
</dbReference>
<organism evidence="8">
    <name type="scientific">Acinetobacter lwoffii</name>
    <dbReference type="NCBI Taxonomy" id="28090"/>
    <lineage>
        <taxon>Bacteria</taxon>
        <taxon>Pseudomonadati</taxon>
        <taxon>Pseudomonadota</taxon>
        <taxon>Gammaproteobacteria</taxon>
        <taxon>Moraxellales</taxon>
        <taxon>Moraxellaceae</taxon>
        <taxon>Acinetobacter</taxon>
    </lineage>
</organism>
<dbReference type="InterPro" id="IPR013762">
    <property type="entry name" value="Integrase-like_cat_sf"/>
</dbReference>
<dbReference type="AlphaFoldDB" id="A0A1P8KGI3"/>
<feature type="domain" description="Core-binding (CB)" evidence="7">
    <location>
        <begin position="10"/>
        <end position="95"/>
    </location>
</feature>
<dbReference type="GO" id="GO:0007059">
    <property type="term" value="P:chromosome segregation"/>
    <property type="evidence" value="ECO:0007669"/>
    <property type="project" value="UniProtKB-KW"/>
</dbReference>
<dbReference type="EMBL" id="KX426227">
    <property type="protein sequence ID" value="APW48795.1"/>
    <property type="molecule type" value="Genomic_DNA"/>
</dbReference>
<reference evidence="8" key="1">
    <citation type="journal article" date="2016" name="Biomed. Res. Int.">
        <title>Resistance of Permafrost and Modern Acinetobacter lwoffii Strains to Heavy Metals and Arsenic Revealed by Genome Analysis.</title>
        <authorList>
            <person name="Mindlin S."/>
            <person name="Petrenko A."/>
            <person name="Kurakov A."/>
            <person name="Beletsky A."/>
            <person name="Mardanov A."/>
            <person name="Petrova M."/>
        </authorList>
    </citation>
    <scope>NUCLEOTIDE SEQUENCE</scope>
    <source>
        <strain evidence="8">ED23-35</strain>
        <plasmid evidence="8">pALWED1.1</plasmid>
    </source>
</reference>
<dbReference type="GO" id="GO:0015074">
    <property type="term" value="P:DNA integration"/>
    <property type="evidence" value="ECO:0007669"/>
    <property type="project" value="UniProtKB-KW"/>
</dbReference>
<evidence type="ECO:0000256" key="4">
    <source>
        <dbReference type="ARBA" id="ARBA00023172"/>
    </source>
</evidence>
<evidence type="ECO:0008006" key="9">
    <source>
        <dbReference type="Google" id="ProtNLM"/>
    </source>
</evidence>
<accession>A0A1P8KGI3</accession>
<dbReference type="PROSITE" id="PS51900">
    <property type="entry name" value="CB"/>
    <property type="match status" value="1"/>
</dbReference>
<geneLocation type="plasmid" evidence="8">
    <name>pALWED1.1</name>
</geneLocation>
<dbReference type="InterPro" id="IPR050090">
    <property type="entry name" value="Tyrosine_recombinase_XerCD"/>
</dbReference>
<evidence type="ECO:0000256" key="3">
    <source>
        <dbReference type="ARBA" id="ARBA00023125"/>
    </source>
</evidence>
<dbReference type="Pfam" id="PF02899">
    <property type="entry name" value="Phage_int_SAM_1"/>
    <property type="match status" value="1"/>
</dbReference>
<dbReference type="RefSeq" id="WP_223213874.1">
    <property type="nucleotide sequence ID" value="NZ_JBQGUZ010000019.1"/>
</dbReference>
<evidence type="ECO:0000259" key="7">
    <source>
        <dbReference type="PROSITE" id="PS51900"/>
    </source>
</evidence>
<keyword evidence="8" id="KW-0614">Plasmid</keyword>
<dbReference type="PANTHER" id="PTHR30349:SF81">
    <property type="entry name" value="TYROSINE RECOMBINASE XERC"/>
    <property type="match status" value="1"/>
</dbReference>
<keyword evidence="3 5" id="KW-0238">DNA-binding</keyword>
<dbReference type="Gene3D" id="1.10.150.130">
    <property type="match status" value="1"/>
</dbReference>
<evidence type="ECO:0000256" key="5">
    <source>
        <dbReference type="PROSITE-ProRule" id="PRU01248"/>
    </source>
</evidence>
<feature type="domain" description="Tyr recombinase" evidence="6">
    <location>
        <begin position="116"/>
        <end position="305"/>
    </location>
</feature>
<evidence type="ECO:0000313" key="8">
    <source>
        <dbReference type="EMBL" id="APW48795.1"/>
    </source>
</evidence>
<dbReference type="PROSITE" id="PS51898">
    <property type="entry name" value="TYR_RECOMBINASE"/>
    <property type="match status" value="1"/>
</dbReference>
<gene>
    <name evidence="8" type="ORF">BAA96_1p0089</name>
</gene>
<evidence type="ECO:0000256" key="2">
    <source>
        <dbReference type="ARBA" id="ARBA00022908"/>
    </source>
</evidence>